<dbReference type="HOGENOM" id="CLU_2578646_0_0_1"/>
<gene>
    <name evidence="2" type="ORF">GLYMA_09G113300</name>
</gene>
<dbReference type="STRING" id="3847.K7LD85"/>
<keyword evidence="1" id="KW-1133">Transmembrane helix</keyword>
<proteinExistence type="predicted"/>
<reference evidence="2 3" key="1">
    <citation type="journal article" date="2010" name="Nature">
        <title>Genome sequence of the palaeopolyploid soybean.</title>
        <authorList>
            <person name="Schmutz J."/>
            <person name="Cannon S.B."/>
            <person name="Schlueter J."/>
            <person name="Ma J."/>
            <person name="Mitros T."/>
            <person name="Nelson W."/>
            <person name="Hyten D.L."/>
            <person name="Song Q."/>
            <person name="Thelen J.J."/>
            <person name="Cheng J."/>
            <person name="Xu D."/>
            <person name="Hellsten U."/>
            <person name="May G.D."/>
            <person name="Yu Y."/>
            <person name="Sakurai T."/>
            <person name="Umezawa T."/>
            <person name="Bhattacharyya M.K."/>
            <person name="Sandhu D."/>
            <person name="Valliyodan B."/>
            <person name="Lindquist E."/>
            <person name="Peto M."/>
            <person name="Grant D."/>
            <person name="Shu S."/>
            <person name="Goodstein D."/>
            <person name="Barry K."/>
            <person name="Futrell-Griggs M."/>
            <person name="Abernathy B."/>
            <person name="Du J."/>
            <person name="Tian Z."/>
            <person name="Zhu L."/>
            <person name="Gill N."/>
            <person name="Joshi T."/>
            <person name="Libault M."/>
            <person name="Sethuraman A."/>
            <person name="Zhang X.-C."/>
            <person name="Shinozaki K."/>
            <person name="Nguyen H.T."/>
            <person name="Wing R.A."/>
            <person name="Cregan P."/>
            <person name="Specht J."/>
            <person name="Grimwood J."/>
            <person name="Rokhsar D."/>
            <person name="Stacey G."/>
            <person name="Shoemaker R.C."/>
            <person name="Jackson S.A."/>
        </authorList>
    </citation>
    <scope>NUCLEOTIDE SEQUENCE</scope>
    <source>
        <strain evidence="3">cv. Williams 82</strain>
        <tissue evidence="2">Callus</tissue>
    </source>
</reference>
<name>K7LD85_SOYBN</name>
<evidence type="ECO:0000313" key="3">
    <source>
        <dbReference type="EnsemblPlants" id="KRH38136"/>
    </source>
</evidence>
<keyword evidence="4" id="KW-1185">Reference proteome</keyword>
<reference evidence="3" key="2">
    <citation type="submission" date="2018-02" db="UniProtKB">
        <authorList>
            <consortium name="EnsemblPlants"/>
        </authorList>
    </citation>
    <scope>IDENTIFICATION</scope>
    <source>
        <strain evidence="3">Williams 82</strain>
    </source>
</reference>
<protein>
    <submittedName>
        <fullName evidence="2 3">Uncharacterized protein</fullName>
    </submittedName>
</protein>
<keyword evidence="1" id="KW-0812">Transmembrane</keyword>
<sequence length="81" mass="9342">MSSELVTIEYEISRSEISIIIQGFVLGLLLYPIALKYILQIWEWFTNTASAEAKRYCEIGRSLMFVASLRIVLILIVPSWM</sequence>
<dbReference type="Gramene" id="KRH38136">
    <property type="protein sequence ID" value="KRH38136"/>
    <property type="gene ID" value="GLYMA_09G113300"/>
</dbReference>
<organism evidence="2">
    <name type="scientific">Glycine max</name>
    <name type="common">Soybean</name>
    <name type="synonym">Glycine hispida</name>
    <dbReference type="NCBI Taxonomy" id="3847"/>
    <lineage>
        <taxon>Eukaryota</taxon>
        <taxon>Viridiplantae</taxon>
        <taxon>Streptophyta</taxon>
        <taxon>Embryophyta</taxon>
        <taxon>Tracheophyta</taxon>
        <taxon>Spermatophyta</taxon>
        <taxon>Magnoliopsida</taxon>
        <taxon>eudicotyledons</taxon>
        <taxon>Gunneridae</taxon>
        <taxon>Pentapetalae</taxon>
        <taxon>rosids</taxon>
        <taxon>fabids</taxon>
        <taxon>Fabales</taxon>
        <taxon>Fabaceae</taxon>
        <taxon>Papilionoideae</taxon>
        <taxon>50 kb inversion clade</taxon>
        <taxon>NPAAA clade</taxon>
        <taxon>indigoferoid/millettioid clade</taxon>
        <taxon>Phaseoleae</taxon>
        <taxon>Glycine</taxon>
        <taxon>Glycine subgen. Soja</taxon>
    </lineage>
</organism>
<dbReference type="AlphaFoldDB" id="K7LD85"/>
<dbReference type="EnsemblPlants" id="KRH38136">
    <property type="protein sequence ID" value="KRH38136"/>
    <property type="gene ID" value="GLYMA_09G113300"/>
</dbReference>
<feature type="transmembrane region" description="Helical" evidence="1">
    <location>
        <begin position="20"/>
        <end position="39"/>
    </location>
</feature>
<dbReference type="PaxDb" id="3847-GLYMA09G17501.1"/>
<dbReference type="Proteomes" id="UP000008827">
    <property type="component" value="Chromosome 9"/>
</dbReference>
<accession>K7LD85</accession>
<keyword evidence="1" id="KW-0472">Membrane</keyword>
<reference evidence="2" key="3">
    <citation type="submission" date="2018-07" db="EMBL/GenBank/DDBJ databases">
        <title>WGS assembly of Glycine max.</title>
        <authorList>
            <person name="Schmutz J."/>
            <person name="Cannon S."/>
            <person name="Schlueter J."/>
            <person name="Ma J."/>
            <person name="Mitros T."/>
            <person name="Nelson W."/>
            <person name="Hyten D."/>
            <person name="Song Q."/>
            <person name="Thelen J."/>
            <person name="Cheng J."/>
            <person name="Xu D."/>
            <person name="Hellsten U."/>
            <person name="May G."/>
            <person name="Yu Y."/>
            <person name="Sakurai T."/>
            <person name="Umezawa T."/>
            <person name="Bhattacharyya M."/>
            <person name="Sandhu D."/>
            <person name="Valliyodan B."/>
            <person name="Lindquist E."/>
            <person name="Peto M."/>
            <person name="Grant D."/>
            <person name="Shu S."/>
            <person name="Goodstein D."/>
            <person name="Barry K."/>
            <person name="Futrell-Griggs M."/>
            <person name="Abernathy B."/>
            <person name="Du J."/>
            <person name="Tian Z."/>
            <person name="Zhu L."/>
            <person name="Gill N."/>
            <person name="Joshi T."/>
            <person name="Libault M."/>
            <person name="Sethuraman A."/>
            <person name="Zhang X."/>
            <person name="Shinozaki K."/>
            <person name="Nguyen H."/>
            <person name="Wing R."/>
            <person name="Cregan P."/>
            <person name="Specht J."/>
            <person name="Grimwood J."/>
            <person name="Rokhsar D."/>
            <person name="Stacey G."/>
            <person name="Shoemaker R."/>
            <person name="Jackson S."/>
        </authorList>
    </citation>
    <scope>NUCLEOTIDE SEQUENCE</scope>
    <source>
        <tissue evidence="2">Callus</tissue>
    </source>
</reference>
<dbReference type="InParanoid" id="K7LD85"/>
<evidence type="ECO:0000313" key="2">
    <source>
        <dbReference type="EMBL" id="KRH38136.1"/>
    </source>
</evidence>
<evidence type="ECO:0000256" key="1">
    <source>
        <dbReference type="SAM" id="Phobius"/>
    </source>
</evidence>
<dbReference type="EMBL" id="CM000842">
    <property type="protein sequence ID" value="KRH38136.1"/>
    <property type="molecule type" value="Genomic_DNA"/>
</dbReference>
<evidence type="ECO:0000313" key="4">
    <source>
        <dbReference type="Proteomes" id="UP000008827"/>
    </source>
</evidence>
<feature type="transmembrane region" description="Helical" evidence="1">
    <location>
        <begin position="59"/>
        <end position="80"/>
    </location>
</feature>